<evidence type="ECO:0000256" key="1">
    <source>
        <dbReference type="PROSITE-ProRule" id="PRU10141"/>
    </source>
</evidence>
<accession>A0AAD6PRE6</accession>
<evidence type="ECO:0000313" key="4">
    <source>
        <dbReference type="EMBL" id="KAJ6958526.1"/>
    </source>
</evidence>
<organism evidence="4 5">
    <name type="scientific">Populus alba x Populus x berolinensis</name>
    <dbReference type="NCBI Taxonomy" id="444605"/>
    <lineage>
        <taxon>Eukaryota</taxon>
        <taxon>Viridiplantae</taxon>
        <taxon>Streptophyta</taxon>
        <taxon>Embryophyta</taxon>
        <taxon>Tracheophyta</taxon>
        <taxon>Spermatophyta</taxon>
        <taxon>Magnoliopsida</taxon>
        <taxon>eudicotyledons</taxon>
        <taxon>Gunneridae</taxon>
        <taxon>Pentapetalae</taxon>
        <taxon>rosids</taxon>
        <taxon>fabids</taxon>
        <taxon>Malpighiales</taxon>
        <taxon>Salicaceae</taxon>
        <taxon>Saliceae</taxon>
        <taxon>Populus</taxon>
    </lineage>
</organism>
<dbReference type="PANTHER" id="PTHR45621">
    <property type="entry name" value="OS01G0588500 PROTEIN-RELATED"/>
    <property type="match status" value="1"/>
</dbReference>
<evidence type="ECO:0000259" key="3">
    <source>
        <dbReference type="PROSITE" id="PS50011"/>
    </source>
</evidence>
<dbReference type="PROSITE" id="PS50011">
    <property type="entry name" value="PROTEIN_KINASE_DOM"/>
    <property type="match status" value="1"/>
</dbReference>
<dbReference type="SMART" id="SM00220">
    <property type="entry name" value="S_TKc"/>
    <property type="match status" value="1"/>
</dbReference>
<name>A0AAD6PRE6_9ROSI</name>
<dbReference type="EMBL" id="JAQIZT010000018">
    <property type="protein sequence ID" value="KAJ6958526.1"/>
    <property type="molecule type" value="Genomic_DNA"/>
</dbReference>
<protein>
    <recommendedName>
        <fullName evidence="3">Protein kinase domain-containing protein</fullName>
    </recommendedName>
</protein>
<dbReference type="GO" id="GO:0004672">
    <property type="term" value="F:protein kinase activity"/>
    <property type="evidence" value="ECO:0007669"/>
    <property type="project" value="InterPro"/>
</dbReference>
<reference evidence="4 5" key="1">
    <citation type="journal article" date="2023" name="Mol. Ecol. Resour.">
        <title>Chromosome-level genome assembly of a triploid poplar Populus alba 'Berolinensis'.</title>
        <authorList>
            <person name="Chen S."/>
            <person name="Yu Y."/>
            <person name="Wang X."/>
            <person name="Wang S."/>
            <person name="Zhang T."/>
            <person name="Zhou Y."/>
            <person name="He R."/>
            <person name="Meng N."/>
            <person name="Wang Y."/>
            <person name="Liu W."/>
            <person name="Liu Z."/>
            <person name="Liu J."/>
            <person name="Guo Q."/>
            <person name="Huang H."/>
            <person name="Sederoff R.R."/>
            <person name="Wang G."/>
            <person name="Qu G."/>
            <person name="Chen S."/>
        </authorList>
    </citation>
    <scope>NUCLEOTIDE SEQUENCE [LARGE SCALE GENOMIC DNA]</scope>
    <source>
        <strain evidence="4">SC-2020</strain>
    </source>
</reference>
<comment type="caution">
    <text evidence="4">The sequence shown here is derived from an EMBL/GenBank/DDBJ whole genome shotgun (WGS) entry which is preliminary data.</text>
</comment>
<dbReference type="Gene3D" id="1.10.510.10">
    <property type="entry name" value="Transferase(Phosphotransferase) domain 1"/>
    <property type="match status" value="2"/>
</dbReference>
<gene>
    <name evidence="4" type="ORF">NC653_040241</name>
</gene>
<proteinExistence type="predicted"/>
<dbReference type="Proteomes" id="UP001164929">
    <property type="component" value="Chromosome 18"/>
</dbReference>
<evidence type="ECO:0000256" key="2">
    <source>
        <dbReference type="SAM" id="MobiDB-lite"/>
    </source>
</evidence>
<dbReference type="InterPro" id="IPR017441">
    <property type="entry name" value="Protein_kinase_ATP_BS"/>
</dbReference>
<dbReference type="Gene3D" id="3.30.200.20">
    <property type="entry name" value="Phosphorylase Kinase, domain 1"/>
    <property type="match status" value="1"/>
</dbReference>
<feature type="domain" description="Protein kinase" evidence="3">
    <location>
        <begin position="66"/>
        <end position="495"/>
    </location>
</feature>
<feature type="binding site" evidence="1">
    <location>
        <position position="288"/>
    </location>
    <ligand>
        <name>ATP</name>
        <dbReference type="ChEBI" id="CHEBI:30616"/>
    </ligand>
</feature>
<dbReference type="PROSITE" id="PS00107">
    <property type="entry name" value="PROTEIN_KINASE_ATP"/>
    <property type="match status" value="1"/>
</dbReference>
<feature type="region of interest" description="Disordered" evidence="2">
    <location>
        <begin position="695"/>
        <end position="723"/>
    </location>
</feature>
<sequence>MKKFFSTPALNSPLVIPEPRNNNVFLFSLFFCSTVYCGNLYLKSDVYSFGVVLLEMLTGLRAYDKSRPIQQRNLGDWGRRFLSDRRKVRHFMDTRLEGKYPVKQVVRIAPLAARCLQSEPRFRPSMKEVAETLGKIGARYNSTEDEPEALRMGIHWNCLAADTLSRTSVPDLDSDSDSDSPRDSILKLVDVDASPVDSAEYSCCFTMATACISTWMSNVPISGENNVILGALDNSKLRDFTYEELRAATFNFSMNLLIGRGGFGNVYKGWLKEQRSSKGARNRPIAVKRLNGTSYQGDPEFTKPERVLPWEIRLKIAIEIAEGLSYLHTLEHPVILRDMKPSNILLDKISDFGMAITSPAPLRDHDEYIEDRVVGTYGYADPLYAETGKLHVKSDVYGFGVVLVELLTGSRSTKKGVNLSVGEWAEKYLNNRFRLRGIMDSRLEGKYVTGQASEIAKLALRCLVRNPKFRPSMTEVAETLEKIKTRAYNQKHLVMCGKCHKAGHHTRSCDRISHVGGNSKLPNASEAITEERTSSTQSTVQQDSERSEASGVVTKTLRTTPSNSNLLDASNGTSNEKTSAIQSPHLQQGSKGDQANRVGTSKPRNNHLIRKTAAVGGNSKVLEARNTTKKEKTTSSRLTVRQGNARKEANGVATRPSCNNGPKTKIPSNSKLLNATDAMKKEKISTTKSIVEECKKRNEANGVGTSTPRSKGKSELPNASNVARKVKASVQQVHKRNVPANGAICIK</sequence>
<keyword evidence="1" id="KW-0067">ATP-binding</keyword>
<dbReference type="InterPro" id="IPR050823">
    <property type="entry name" value="Plant_Ser_Thr_Prot_Kinase"/>
</dbReference>
<keyword evidence="1" id="KW-0547">Nucleotide-binding</keyword>
<dbReference type="Pfam" id="PF00069">
    <property type="entry name" value="Pkinase"/>
    <property type="match status" value="1"/>
</dbReference>
<dbReference type="InterPro" id="IPR011009">
    <property type="entry name" value="Kinase-like_dom_sf"/>
</dbReference>
<dbReference type="AlphaFoldDB" id="A0AAD6PRE6"/>
<dbReference type="InterPro" id="IPR000719">
    <property type="entry name" value="Prot_kinase_dom"/>
</dbReference>
<keyword evidence="5" id="KW-1185">Reference proteome</keyword>
<feature type="compositionally biased region" description="Polar residues" evidence="2">
    <location>
        <begin position="556"/>
        <end position="603"/>
    </location>
</feature>
<dbReference type="GO" id="GO:0005524">
    <property type="term" value="F:ATP binding"/>
    <property type="evidence" value="ECO:0007669"/>
    <property type="project" value="UniProtKB-UniRule"/>
</dbReference>
<evidence type="ECO:0000313" key="5">
    <source>
        <dbReference type="Proteomes" id="UP001164929"/>
    </source>
</evidence>
<dbReference type="SUPFAM" id="SSF56112">
    <property type="entry name" value="Protein kinase-like (PK-like)"/>
    <property type="match status" value="2"/>
</dbReference>
<feature type="region of interest" description="Disordered" evidence="2">
    <location>
        <begin position="508"/>
        <end position="606"/>
    </location>
</feature>